<dbReference type="PANTHER" id="PTHR30595">
    <property type="entry name" value="GLPR-RELATED TRANSCRIPTIONAL REPRESSOR"/>
    <property type="match status" value="1"/>
</dbReference>
<gene>
    <name evidence="3" type="ORF">Vse01_45020</name>
</gene>
<evidence type="ECO:0000259" key="1">
    <source>
        <dbReference type="PROSITE" id="PS50208"/>
    </source>
</evidence>
<dbReference type="Gene3D" id="3.40.50.300">
    <property type="entry name" value="P-loop containing nucleotide triphosphate hydrolases"/>
    <property type="match status" value="1"/>
</dbReference>
<dbReference type="InterPro" id="IPR027417">
    <property type="entry name" value="P-loop_NTPase"/>
</dbReference>
<dbReference type="Pfam" id="PF13749">
    <property type="entry name" value="HATPase_c_4"/>
    <property type="match status" value="1"/>
</dbReference>
<organism evidence="3 4">
    <name type="scientific">Micromonospora sediminimaris</name>
    <dbReference type="NCBI Taxonomy" id="547162"/>
    <lineage>
        <taxon>Bacteria</taxon>
        <taxon>Bacillati</taxon>
        <taxon>Actinomycetota</taxon>
        <taxon>Actinomycetes</taxon>
        <taxon>Micromonosporales</taxon>
        <taxon>Micromonosporaceae</taxon>
        <taxon>Micromonospora</taxon>
    </lineage>
</organism>
<dbReference type="InterPro" id="IPR011600">
    <property type="entry name" value="Pept_C14_caspase"/>
</dbReference>
<dbReference type="GO" id="GO:0004197">
    <property type="term" value="F:cysteine-type endopeptidase activity"/>
    <property type="evidence" value="ECO:0007669"/>
    <property type="project" value="InterPro"/>
</dbReference>
<dbReference type="InterPro" id="IPR001309">
    <property type="entry name" value="Pept_C14_p20"/>
</dbReference>
<dbReference type="NCBIfam" id="NF047832">
    <property type="entry name" value="caspase_w_EACC1"/>
    <property type="match status" value="1"/>
</dbReference>
<evidence type="ECO:0008006" key="5">
    <source>
        <dbReference type="Google" id="ProtNLM"/>
    </source>
</evidence>
<dbReference type="Pfam" id="PF05729">
    <property type="entry name" value="NACHT"/>
    <property type="match status" value="1"/>
</dbReference>
<dbReference type="InterPro" id="IPR038475">
    <property type="entry name" value="RecG_C_sf"/>
</dbReference>
<dbReference type="InterPro" id="IPR016024">
    <property type="entry name" value="ARM-type_fold"/>
</dbReference>
<dbReference type="InterPro" id="IPR029030">
    <property type="entry name" value="Caspase-like_dom_sf"/>
</dbReference>
<dbReference type="InterPro" id="IPR004155">
    <property type="entry name" value="PBS_lyase_HEAT"/>
</dbReference>
<keyword evidence="4" id="KW-1185">Reference proteome</keyword>
<dbReference type="Gene3D" id="3.40.50.1460">
    <property type="match status" value="1"/>
</dbReference>
<reference evidence="3" key="1">
    <citation type="submission" date="2021-01" db="EMBL/GenBank/DDBJ databases">
        <title>Whole genome shotgun sequence of Verrucosispora sediminis NBRC 107745.</title>
        <authorList>
            <person name="Komaki H."/>
            <person name="Tamura T."/>
        </authorList>
    </citation>
    <scope>NUCLEOTIDE SEQUENCE</scope>
    <source>
        <strain evidence="3">NBRC 107745</strain>
    </source>
</reference>
<dbReference type="SMART" id="SM00382">
    <property type="entry name" value="AAA"/>
    <property type="match status" value="1"/>
</dbReference>
<dbReference type="InterPro" id="IPR025139">
    <property type="entry name" value="DUF4062"/>
</dbReference>
<evidence type="ECO:0000313" key="4">
    <source>
        <dbReference type="Proteomes" id="UP000607311"/>
    </source>
</evidence>
<dbReference type="InterPro" id="IPR011989">
    <property type="entry name" value="ARM-like"/>
</dbReference>
<dbReference type="InterPro" id="IPR003593">
    <property type="entry name" value="AAA+_ATPase"/>
</dbReference>
<dbReference type="PROSITE" id="PS50837">
    <property type="entry name" value="NACHT"/>
    <property type="match status" value="1"/>
</dbReference>
<dbReference type="SUPFAM" id="SSF52129">
    <property type="entry name" value="Caspase-like"/>
    <property type="match status" value="1"/>
</dbReference>
<dbReference type="SUPFAM" id="SSF52540">
    <property type="entry name" value="P-loop containing nucleoside triphosphate hydrolases"/>
    <property type="match status" value="1"/>
</dbReference>
<dbReference type="SMART" id="SM00567">
    <property type="entry name" value="EZ_HEAT"/>
    <property type="match status" value="6"/>
</dbReference>
<dbReference type="Pfam" id="PF13271">
    <property type="entry name" value="DUF4062"/>
    <property type="match status" value="1"/>
</dbReference>
<protein>
    <recommendedName>
        <fullName evidence="5">NACHT domain-containing protein</fullName>
    </recommendedName>
</protein>
<dbReference type="Pfam" id="PF00656">
    <property type="entry name" value="Peptidase_C14"/>
    <property type="match status" value="1"/>
</dbReference>
<accession>A0A9W5UT62</accession>
<evidence type="ECO:0000259" key="2">
    <source>
        <dbReference type="PROSITE" id="PS50837"/>
    </source>
</evidence>
<dbReference type="InterPro" id="IPR007111">
    <property type="entry name" value="NACHT_NTPase"/>
</dbReference>
<name>A0A9W5UT62_9ACTN</name>
<proteinExistence type="predicted"/>
<dbReference type="Gene3D" id="3.30.565.60">
    <property type="match status" value="1"/>
</dbReference>
<sequence>MYKALLICNSDYGRSGTLPFLRGPEKDGNLLAAALTDPDRGMFTDATVRPEQNLTSAQMQRTINEFFRSASPEDTLLFYFSGHGRSELQKLYLCGVDTERDLIPGTAVGNDTMNAILQQCVARTKIFILDCCDGGAFKGDNLAEQFAGRGRFVLTAAAATELAKDAELDGQPSPFTAALVDGLLGGASVDNDGNVTLATLYDYLHATLTSPRPGQKFDGYGRIAIARRPAPAVGEATPPADPQPTDPTEEALSLLERPTSGTAVNTEQLAQFRANLRPDIAAEMPPALNTTEFLHRAHLMRNGRLTYAGALLFGEDPTAVVPTAMVTCVHFKGSNRDEWYAREELRRTVPEQIVQARNFVAQRTAQGETFTGDSMTPVPVNDYPMIAVREVIANALAHRDYEHRGMCVHVRVFDDRVEIVNPGSWHGPELPDGEAIPISQLRSESDRRNFHFARVLTWMRLVEGEGSGIPRAVGECQRIGAPEPTVVQTGDRVMVTIYPRALKTTTKVYVSSTFPDLTECRRAVHTAARRLNVEDVAMESYVAESRPPLEASLRAVARSDLYIGLFAWRYGFVPAGHDQSITELEYREALRLGKPCLIFLLADDAPWPATMVDRGEAGERIEALRTELRGRHLIAFFRGPEDLATQMTAALANFLAGTQPPEADDKAIAESLRGYFLRLRQRYGGLDLEALSGPGYRRIDLGSVFVEPVAREEVGPGATPSAVPLFELLSDPGRRTVMLLGAPGAGKSTVAQYLALALAEPHREPRLASLRGHVPLLVPLRSYAAPAGDGRREGILDHLDHLHRSEGLGLPRSVLRVLLDAGRPMIFIFDGLDELFDPRQREAVTGLIAAFAAEYPSVRIVVTSRPVEYSQRILAEAGFHHLTLDPLNDAQIADFLSNWYAVETPDDPAKAEPHRKRLRSAIRDSPAIRALAGNPLLLTALLSLRLRPEQPRNRWQLYDHLTDVLLDRWDQHRHLSPTQHAAAFVDVADKKQMLGRLAYLMQSQGATRLDRDELDRVFESYLEERYGLSRVQSRQVIGELIDEFRVRDFMLVRYDDSRYGFTHRTLLEWFCARDIVRQHHEGQAESLLALFAAHWADQSWWEVLQLVAGAVPPALAGRLIQLLSTEVNRPWPADRFTEPPWNLVLAVQCLAQLRIGPAVARPAYALLRQLILLIEHGVSTGDEATAVLIEDRMLPVIRTLGTDWPGREAYPRWYRRRGFELTRGTAYAEVAARLATLLGAPRDGIQELLDPLADEGDHQAQLALVAGLAETAISEAGLPVERDRLTAGRARLIGYAVNSADPAVRRVALDALVSGYGVDDALVNLLHHRARSDEDPPVRALAVRALGHHDDGDVHDTLCERLAKDVAPPVVEAAAIALLDQPGNAPLVRRQLLDRIHEDESGAVRSIAVRLLSRHFPDAGLMLERVRHDPDPDTRLAALEALVRTTDHSAAVLDTARDDPAPAVRLVAVHALANGSPAVLADAAEDLIRDADPAVRQAVVSTLVRTGTRDHLALERIREDPDPQVIREAATGLFGWQSPVRNEVVAALLQRGSHDVDPAVRAAAVELLASSPLPAEQSRAFLLDRVNDPDPTVLAAAAGALLAADGGPTVAPLLRTRATSDDPTIRRAVVELLSRDSEGDSDTLALLVERASTDPDVSVRRVAAAGLVDKGRDRPQVVDLFRDLFTDGDPGVRRTAAWALAQHHPTEEFRDLLVDQAAHHPDPALRRLAEQALTWLPGTEIDDLPDRTPSYPDPR</sequence>
<dbReference type="SUPFAM" id="SSF48371">
    <property type="entry name" value="ARM repeat"/>
    <property type="match status" value="1"/>
</dbReference>
<dbReference type="Proteomes" id="UP000607311">
    <property type="component" value="Unassembled WGS sequence"/>
</dbReference>
<dbReference type="Pfam" id="PF13646">
    <property type="entry name" value="HEAT_2"/>
    <property type="match status" value="4"/>
</dbReference>
<evidence type="ECO:0000313" key="3">
    <source>
        <dbReference type="EMBL" id="GIJ35354.1"/>
    </source>
</evidence>
<dbReference type="Gene3D" id="1.25.10.10">
    <property type="entry name" value="Leucine-rich Repeat Variant"/>
    <property type="match status" value="3"/>
</dbReference>
<dbReference type="EMBL" id="BOPD01000029">
    <property type="protein sequence ID" value="GIJ35354.1"/>
    <property type="molecule type" value="Genomic_DNA"/>
</dbReference>
<feature type="domain" description="Caspase family p20" evidence="1">
    <location>
        <begin position="4"/>
        <end position="136"/>
    </location>
</feature>
<feature type="domain" description="NACHT" evidence="2">
    <location>
        <begin position="735"/>
        <end position="866"/>
    </location>
</feature>
<comment type="caution">
    <text evidence="3">The sequence shown here is derived from an EMBL/GenBank/DDBJ whole genome shotgun (WGS) entry which is preliminary data.</text>
</comment>
<dbReference type="GO" id="GO:0006508">
    <property type="term" value="P:proteolysis"/>
    <property type="evidence" value="ECO:0007669"/>
    <property type="project" value="InterPro"/>
</dbReference>
<dbReference type="RefSeq" id="WP_170863377.1">
    <property type="nucleotide sequence ID" value="NZ_BOPD01000029.1"/>
</dbReference>
<dbReference type="PROSITE" id="PS50208">
    <property type="entry name" value="CASPASE_P20"/>
    <property type="match status" value="1"/>
</dbReference>
<dbReference type="PANTHER" id="PTHR30595:SF6">
    <property type="entry name" value="SCHLAFEN ALBA-2 DOMAIN-CONTAINING PROTEIN"/>
    <property type="match status" value="1"/>
</dbReference>